<organism evidence="1 2">
    <name type="scientific">Desulfoscipio gibsoniae DSM 7213</name>
    <dbReference type="NCBI Taxonomy" id="767817"/>
    <lineage>
        <taxon>Bacteria</taxon>
        <taxon>Bacillati</taxon>
        <taxon>Bacillota</taxon>
        <taxon>Clostridia</taxon>
        <taxon>Eubacteriales</taxon>
        <taxon>Desulfallaceae</taxon>
        <taxon>Desulfoscipio</taxon>
    </lineage>
</organism>
<dbReference type="AlphaFoldDB" id="R4KMB4"/>
<keyword evidence="2" id="KW-1185">Reference proteome</keyword>
<dbReference type="InterPro" id="IPR035424">
    <property type="entry name" value="Antitoxin_RelB"/>
</dbReference>
<dbReference type="HOGENOM" id="CLU_1728425_0_0_9"/>
<dbReference type="KEGG" id="dgi:Desgi_2242"/>
<evidence type="ECO:0000313" key="1">
    <source>
        <dbReference type="EMBL" id="AGL01670.1"/>
    </source>
</evidence>
<dbReference type="EMBL" id="CP003273">
    <property type="protein sequence ID" value="AGL01670.1"/>
    <property type="molecule type" value="Genomic_DNA"/>
</dbReference>
<accession>R4KMB4</accession>
<gene>
    <name evidence="1" type="ORF">Desgi_2242</name>
</gene>
<reference evidence="1 2" key="1">
    <citation type="submission" date="2012-01" db="EMBL/GenBank/DDBJ databases">
        <title>Complete sequence of Desulfotomaculum gibsoniae DSM 7213.</title>
        <authorList>
            <consortium name="US DOE Joint Genome Institute"/>
            <person name="Lucas S."/>
            <person name="Han J."/>
            <person name="Lapidus A."/>
            <person name="Cheng J.-F."/>
            <person name="Goodwin L."/>
            <person name="Pitluck S."/>
            <person name="Peters L."/>
            <person name="Ovchinnikova G."/>
            <person name="Teshima H."/>
            <person name="Detter J.C."/>
            <person name="Han C."/>
            <person name="Tapia R."/>
            <person name="Land M."/>
            <person name="Hauser L."/>
            <person name="Kyrpides N."/>
            <person name="Ivanova N."/>
            <person name="Pagani I."/>
            <person name="Parshina S."/>
            <person name="Plugge C."/>
            <person name="Muyzer G."/>
            <person name="Kuever J."/>
            <person name="Ivanova A."/>
            <person name="Nazina T."/>
            <person name="Klenk H.-P."/>
            <person name="Brambilla E."/>
            <person name="Spring S."/>
            <person name="Stams A.F."/>
            <person name="Woyke T."/>
        </authorList>
    </citation>
    <scope>NUCLEOTIDE SEQUENCE [LARGE SCALE GENOMIC DNA]</scope>
    <source>
        <strain evidence="1 2">DSM 7213</strain>
    </source>
</reference>
<evidence type="ECO:0000313" key="2">
    <source>
        <dbReference type="Proteomes" id="UP000013520"/>
    </source>
</evidence>
<name>R4KMB4_9FIRM</name>
<dbReference type="Pfam" id="PF12910">
    <property type="entry name" value="PHD_like"/>
    <property type="match status" value="1"/>
</dbReference>
<proteinExistence type="predicted"/>
<dbReference type="Proteomes" id="UP000013520">
    <property type="component" value="Chromosome"/>
</dbReference>
<dbReference type="Gene3D" id="3.30.160.620">
    <property type="match status" value="1"/>
</dbReference>
<dbReference type="OrthoDB" id="1807042at2"/>
<protein>
    <submittedName>
        <fullName evidence="1">Uncharacterized protein</fullName>
    </submittedName>
</protein>
<sequence length="151" mass="17434">MPSVPIHEAKNKLSALRREAITGKEFILADAKRKDDKPVSLISTALLDELCETKTFSLEWIDEPTEETEHYSLYNQETGVYGVGPTKREAIEDFINNIVNYTEVYSNDLPFYLSPSGGRREHYWYLRRSIRCKGDKDQIYLVLDLNKVLEG</sequence>